<sequence length="431" mass="47907">MPPGIPPPLPPPDPHAGNPSIRTLTESIHSRLDASADVNMDTATEDSPAPATSRQQPQAPPPEEFPLLNFFRALRADPNRRSETGTLNLDATTEALLLQLIESEARRSSDLKLFTEELRDVRSRVTTIEAGQLTRKPPAPSKTYASTVTKPRTPPQPPSKSEMVAARPGLTIIHSRAGTTPLKEVDAEIVVRKTNEVLDKLNATVQGEKVTVKAVRFLPSGDVSFYSKNRQQKEWLNRNKHEWSKQVHPDLEATPSTYSILAHGIPRTFNVDAVTSKITIAAENSFISEKIFRMRWLGGSRDPNDPRQAGTVVIALTEPILADQLVKQRGLFLNGSYHRVERFKKLPPQCFKCLQMGHFGKWCRADPKCGKCGSKHETRDCTDAAAPLGKLCVICRDNGKDKEVWSSHTPFDKACGVKRAWLISKNHIHHE</sequence>
<evidence type="ECO:0008006" key="5">
    <source>
        <dbReference type="Google" id="ProtNLM"/>
    </source>
</evidence>
<dbReference type="EMBL" id="VDEP01000242">
    <property type="protein sequence ID" value="KAA1120652.1"/>
    <property type="molecule type" value="Genomic_DNA"/>
</dbReference>
<feature type="region of interest" description="Disordered" evidence="1">
    <location>
        <begin position="134"/>
        <end position="163"/>
    </location>
</feature>
<evidence type="ECO:0000313" key="3">
    <source>
        <dbReference type="EMBL" id="KAA1125754.1"/>
    </source>
</evidence>
<protein>
    <recommendedName>
        <fullName evidence="5">CCHC-type domain-containing protein</fullName>
    </recommendedName>
</protein>
<name>A0A5B0R589_PUCGR</name>
<reference evidence="2 4" key="1">
    <citation type="submission" date="2019-05" db="EMBL/GenBank/DDBJ databases">
        <title>Emergence of the Ug99 lineage of the wheat stem rust pathogen through somatic hybridization.</title>
        <authorList>
            <person name="Li F."/>
            <person name="Upadhyaya N.M."/>
            <person name="Sperschneider J."/>
            <person name="Matny O."/>
            <person name="Nguyen-Phuc H."/>
            <person name="Mago R."/>
            <person name="Raley C."/>
            <person name="Miller M.E."/>
            <person name="Silverstein K.A.T."/>
            <person name="Henningsen E."/>
            <person name="Hirsch C.D."/>
            <person name="Visser B."/>
            <person name="Pretorius Z.A."/>
            <person name="Steffenson B.J."/>
            <person name="Schwessinger B."/>
            <person name="Dodds P.N."/>
            <person name="Figueroa M."/>
        </authorList>
    </citation>
    <scope>NUCLEOTIDE SEQUENCE [LARGE SCALE GENOMIC DNA]</scope>
    <source>
        <strain evidence="2 4">Ug99</strain>
    </source>
</reference>
<dbReference type="Gene3D" id="4.10.60.10">
    <property type="entry name" value="Zinc finger, CCHC-type"/>
    <property type="match status" value="1"/>
</dbReference>
<evidence type="ECO:0000313" key="4">
    <source>
        <dbReference type="Proteomes" id="UP000325313"/>
    </source>
</evidence>
<organism evidence="2 4">
    <name type="scientific">Puccinia graminis f. sp. tritici</name>
    <dbReference type="NCBI Taxonomy" id="56615"/>
    <lineage>
        <taxon>Eukaryota</taxon>
        <taxon>Fungi</taxon>
        <taxon>Dikarya</taxon>
        <taxon>Basidiomycota</taxon>
        <taxon>Pucciniomycotina</taxon>
        <taxon>Pucciniomycetes</taxon>
        <taxon>Pucciniales</taxon>
        <taxon>Pucciniaceae</taxon>
        <taxon>Puccinia</taxon>
    </lineage>
</organism>
<dbReference type="AlphaFoldDB" id="A0A5B0R589"/>
<proteinExistence type="predicted"/>
<gene>
    <name evidence="2" type="ORF">PGTUg99_050078</name>
    <name evidence="3" type="ORF">PGTUg99_050243</name>
</gene>
<feature type="region of interest" description="Disordered" evidence="1">
    <location>
        <begin position="1"/>
        <end position="64"/>
    </location>
</feature>
<dbReference type="EMBL" id="VDEP01000175">
    <property type="protein sequence ID" value="KAA1125754.1"/>
    <property type="molecule type" value="Genomic_DNA"/>
</dbReference>
<dbReference type="Proteomes" id="UP000325313">
    <property type="component" value="Unassembled WGS sequence"/>
</dbReference>
<feature type="compositionally biased region" description="Pro residues" evidence="1">
    <location>
        <begin position="1"/>
        <end position="14"/>
    </location>
</feature>
<evidence type="ECO:0000313" key="2">
    <source>
        <dbReference type="EMBL" id="KAA1120652.1"/>
    </source>
</evidence>
<evidence type="ECO:0000256" key="1">
    <source>
        <dbReference type="SAM" id="MobiDB-lite"/>
    </source>
</evidence>
<accession>A0A5B0R589</accession>
<comment type="caution">
    <text evidence="2">The sequence shown here is derived from an EMBL/GenBank/DDBJ whole genome shotgun (WGS) entry which is preliminary data.</text>
</comment>